<dbReference type="InterPro" id="IPR036961">
    <property type="entry name" value="Kinesin_motor_dom_sf"/>
</dbReference>
<dbReference type="PANTHER" id="PTHR47969:SF15">
    <property type="entry name" value="CHROMOSOME-ASSOCIATED KINESIN KIF4A-RELATED"/>
    <property type="match status" value="1"/>
</dbReference>
<sequence>MNDESVRVLIRPRPLLPSETRSQSFTITGNTIAFAAEESTGRKAPDLQKFKFDHIGGESSSQEEVWDTVGKDACERLLDGFNASVLYYGQTGTGKTYTMMGTPTHKGILPRAIDHIFARLTDLWAISPTSDAVVWVSYIDLRKDNIHDLLRPVSRSGSAVSLCSVREDIKSGVWVEGCLEEPCLTAATAHRLLRRGTSARTTATTTAATMQSTGSHAIFTLTLRRTMPNTVGGYSREAFESKIQFVDLAGSGCETSVVTQGNKSPMTGGLRGGSGDDNRRESKVAQPEKWTSKTRPPKPCNPRSFVCVRKSLIYDTRRRCLPTGLLAPPALYQNCHSLSLFWTLSRSGERGRSPSLWRSVVTCKSRTGSTTSPRPSFLTLTPPRALVLLQRNWQSCLWAVSQLQERRHLLKYNTPIRSRRKIWLLNQKARRKMATPQLSTPIPEPLMVPLLISARMGYQTTLITAPRLLMPS</sequence>
<dbReference type="GO" id="GO:0003777">
    <property type="term" value="F:microtubule motor activity"/>
    <property type="evidence" value="ECO:0007669"/>
    <property type="project" value="InterPro"/>
</dbReference>
<dbReference type="Gene3D" id="3.40.850.10">
    <property type="entry name" value="Kinesin motor domain"/>
    <property type="match status" value="1"/>
</dbReference>
<gene>
    <name evidence="9" type="ORF">M427DRAFT_371468</name>
</gene>
<feature type="region of interest" description="Disordered" evidence="7">
    <location>
        <begin position="257"/>
        <end position="299"/>
    </location>
</feature>
<keyword evidence="5" id="KW-0175">Coiled coil</keyword>
<dbReference type="SUPFAM" id="SSF52540">
    <property type="entry name" value="P-loop containing nucleoside triphosphate hydrolases"/>
    <property type="match status" value="1"/>
</dbReference>
<comment type="similarity">
    <text evidence="6">Belongs to the TRAFAC class myosin-kinesin ATPase superfamily. Kinesin family.</text>
</comment>
<evidence type="ECO:0000259" key="8">
    <source>
        <dbReference type="PROSITE" id="PS50067"/>
    </source>
</evidence>
<evidence type="ECO:0000256" key="6">
    <source>
        <dbReference type="PROSITE-ProRule" id="PRU00283"/>
    </source>
</evidence>
<dbReference type="Proteomes" id="UP000070544">
    <property type="component" value="Unassembled WGS sequence"/>
</dbReference>
<evidence type="ECO:0000256" key="2">
    <source>
        <dbReference type="ARBA" id="ARBA00022490"/>
    </source>
</evidence>
<evidence type="ECO:0000256" key="7">
    <source>
        <dbReference type="SAM" id="MobiDB-lite"/>
    </source>
</evidence>
<dbReference type="InterPro" id="IPR027640">
    <property type="entry name" value="Kinesin-like_fam"/>
</dbReference>
<dbReference type="OrthoDB" id="3176171at2759"/>
<organism evidence="9 10">
    <name type="scientific">Gonapodya prolifera (strain JEL478)</name>
    <name type="common">Monoblepharis prolifera</name>
    <dbReference type="NCBI Taxonomy" id="1344416"/>
    <lineage>
        <taxon>Eukaryota</taxon>
        <taxon>Fungi</taxon>
        <taxon>Fungi incertae sedis</taxon>
        <taxon>Chytridiomycota</taxon>
        <taxon>Chytridiomycota incertae sedis</taxon>
        <taxon>Monoblepharidomycetes</taxon>
        <taxon>Monoblepharidales</taxon>
        <taxon>Gonapodyaceae</taxon>
        <taxon>Gonapodya</taxon>
    </lineage>
</organism>
<dbReference type="GO" id="GO:0008017">
    <property type="term" value="F:microtubule binding"/>
    <property type="evidence" value="ECO:0007669"/>
    <property type="project" value="InterPro"/>
</dbReference>
<evidence type="ECO:0000313" key="9">
    <source>
        <dbReference type="EMBL" id="KXS13416.1"/>
    </source>
</evidence>
<reference evidence="9 10" key="1">
    <citation type="journal article" date="2015" name="Genome Biol. Evol.">
        <title>Phylogenomic analyses indicate that early fungi evolved digesting cell walls of algal ancestors of land plants.</title>
        <authorList>
            <person name="Chang Y."/>
            <person name="Wang S."/>
            <person name="Sekimoto S."/>
            <person name="Aerts A.L."/>
            <person name="Choi C."/>
            <person name="Clum A."/>
            <person name="LaButti K.M."/>
            <person name="Lindquist E.A."/>
            <person name="Yee Ngan C."/>
            <person name="Ohm R.A."/>
            <person name="Salamov A.A."/>
            <person name="Grigoriev I.V."/>
            <person name="Spatafora J.W."/>
            <person name="Berbee M.L."/>
        </authorList>
    </citation>
    <scope>NUCLEOTIDE SEQUENCE [LARGE SCALE GENOMIC DNA]</scope>
    <source>
        <strain evidence="9 10">JEL478</strain>
    </source>
</reference>
<dbReference type="STRING" id="1344416.A0A139A9H3"/>
<dbReference type="InterPro" id="IPR001752">
    <property type="entry name" value="Kinesin_motor_dom"/>
</dbReference>
<feature type="compositionally biased region" description="Basic and acidic residues" evidence="7">
    <location>
        <begin position="274"/>
        <end position="283"/>
    </location>
</feature>
<dbReference type="GO" id="GO:0051231">
    <property type="term" value="P:spindle elongation"/>
    <property type="evidence" value="ECO:0007669"/>
    <property type="project" value="TreeGrafter"/>
</dbReference>
<keyword evidence="10" id="KW-1185">Reference proteome</keyword>
<evidence type="ECO:0000256" key="4">
    <source>
        <dbReference type="ARBA" id="ARBA00022840"/>
    </source>
</evidence>
<dbReference type="GO" id="GO:0007018">
    <property type="term" value="P:microtubule-based movement"/>
    <property type="evidence" value="ECO:0007669"/>
    <property type="project" value="InterPro"/>
</dbReference>
<feature type="domain" description="Kinesin motor" evidence="8">
    <location>
        <begin position="5"/>
        <end position="251"/>
    </location>
</feature>
<keyword evidence="4 6" id="KW-0067">ATP-binding</keyword>
<keyword evidence="3 6" id="KW-0547">Nucleotide-binding</keyword>
<dbReference type="GO" id="GO:0005737">
    <property type="term" value="C:cytoplasm"/>
    <property type="evidence" value="ECO:0007669"/>
    <property type="project" value="UniProtKB-SubCell"/>
</dbReference>
<proteinExistence type="inferred from homology"/>
<keyword evidence="2" id="KW-0963">Cytoplasm</keyword>
<dbReference type="Pfam" id="PF00225">
    <property type="entry name" value="Kinesin"/>
    <property type="match status" value="1"/>
</dbReference>
<dbReference type="SMART" id="SM00129">
    <property type="entry name" value="KISc"/>
    <property type="match status" value="1"/>
</dbReference>
<evidence type="ECO:0000256" key="5">
    <source>
        <dbReference type="ARBA" id="ARBA00023054"/>
    </source>
</evidence>
<protein>
    <submittedName>
        <fullName evidence="9">p-loop containing nucleoside triphosphate hydrolase protein</fullName>
    </submittedName>
</protein>
<dbReference type="InterPro" id="IPR027417">
    <property type="entry name" value="P-loop_NTPase"/>
</dbReference>
<dbReference type="EMBL" id="KQ965778">
    <property type="protein sequence ID" value="KXS13416.1"/>
    <property type="molecule type" value="Genomic_DNA"/>
</dbReference>
<dbReference type="GO" id="GO:0016787">
    <property type="term" value="F:hydrolase activity"/>
    <property type="evidence" value="ECO:0007669"/>
    <property type="project" value="UniProtKB-KW"/>
</dbReference>
<name>A0A139A9H3_GONPJ</name>
<dbReference type="PRINTS" id="PR00380">
    <property type="entry name" value="KINESINHEAVY"/>
</dbReference>
<keyword evidence="6" id="KW-0505">Motor protein</keyword>
<evidence type="ECO:0000256" key="3">
    <source>
        <dbReference type="ARBA" id="ARBA00022741"/>
    </source>
</evidence>
<evidence type="ECO:0000256" key="1">
    <source>
        <dbReference type="ARBA" id="ARBA00004496"/>
    </source>
</evidence>
<dbReference type="GO" id="GO:0007052">
    <property type="term" value="P:mitotic spindle organization"/>
    <property type="evidence" value="ECO:0007669"/>
    <property type="project" value="TreeGrafter"/>
</dbReference>
<comment type="subcellular location">
    <subcellularLocation>
        <location evidence="1">Cytoplasm</location>
    </subcellularLocation>
</comment>
<dbReference type="PANTHER" id="PTHR47969">
    <property type="entry name" value="CHROMOSOME-ASSOCIATED KINESIN KIF4A-RELATED"/>
    <property type="match status" value="1"/>
</dbReference>
<accession>A0A139A9H3</accession>
<evidence type="ECO:0000313" key="10">
    <source>
        <dbReference type="Proteomes" id="UP000070544"/>
    </source>
</evidence>
<dbReference type="GO" id="GO:0005875">
    <property type="term" value="C:microtubule associated complex"/>
    <property type="evidence" value="ECO:0007669"/>
    <property type="project" value="TreeGrafter"/>
</dbReference>
<dbReference type="AlphaFoldDB" id="A0A139A9H3"/>
<keyword evidence="9" id="KW-0378">Hydrolase</keyword>
<dbReference type="PROSITE" id="PS50067">
    <property type="entry name" value="KINESIN_MOTOR_2"/>
    <property type="match status" value="1"/>
</dbReference>
<dbReference type="GO" id="GO:0005524">
    <property type="term" value="F:ATP binding"/>
    <property type="evidence" value="ECO:0007669"/>
    <property type="project" value="UniProtKB-UniRule"/>
</dbReference>
<feature type="binding site" evidence="6">
    <location>
        <begin position="89"/>
        <end position="96"/>
    </location>
    <ligand>
        <name>ATP</name>
        <dbReference type="ChEBI" id="CHEBI:30616"/>
    </ligand>
</feature>